<dbReference type="PROSITE" id="PS50110">
    <property type="entry name" value="RESPONSE_REGULATORY"/>
    <property type="match status" value="2"/>
</dbReference>
<feature type="coiled-coil region" evidence="10">
    <location>
        <begin position="232"/>
        <end position="270"/>
    </location>
</feature>
<name>A0ABU9CIT6_9BURK</name>
<dbReference type="InterPro" id="IPR011006">
    <property type="entry name" value="CheY-like_superfamily"/>
</dbReference>
<dbReference type="CDD" id="cd06225">
    <property type="entry name" value="HAMP"/>
    <property type="match status" value="1"/>
</dbReference>
<evidence type="ECO:0000256" key="4">
    <source>
        <dbReference type="ARBA" id="ARBA00022553"/>
    </source>
</evidence>
<dbReference type="Pfam" id="PF02518">
    <property type="entry name" value="HATPase_c"/>
    <property type="match status" value="1"/>
</dbReference>
<evidence type="ECO:0000256" key="10">
    <source>
        <dbReference type="SAM" id="Coils"/>
    </source>
</evidence>
<dbReference type="InterPro" id="IPR005467">
    <property type="entry name" value="His_kinase_dom"/>
</dbReference>
<dbReference type="InterPro" id="IPR036641">
    <property type="entry name" value="HPT_dom_sf"/>
</dbReference>
<dbReference type="CDD" id="cd00082">
    <property type="entry name" value="HisKA"/>
    <property type="match status" value="1"/>
</dbReference>
<keyword evidence="17" id="KW-1185">Reference proteome</keyword>
<dbReference type="SMART" id="SM00388">
    <property type="entry name" value="HisKA"/>
    <property type="match status" value="1"/>
</dbReference>
<dbReference type="EMBL" id="JBBUTH010000008">
    <property type="protein sequence ID" value="MEK8051759.1"/>
    <property type="molecule type" value="Genomic_DNA"/>
</dbReference>
<dbReference type="InterPro" id="IPR036097">
    <property type="entry name" value="HisK_dim/P_sf"/>
</dbReference>
<feature type="modified residue" description="4-aspartylphosphate" evidence="9">
    <location>
        <position position="577"/>
    </location>
</feature>
<dbReference type="SUPFAM" id="SSF47384">
    <property type="entry name" value="Homodimeric domain of signal transducing histidine kinase"/>
    <property type="match status" value="1"/>
</dbReference>
<dbReference type="CDD" id="cd17546">
    <property type="entry name" value="REC_hyHK_CKI1_RcsC-like"/>
    <property type="match status" value="1"/>
</dbReference>
<dbReference type="Gene3D" id="6.10.340.10">
    <property type="match status" value="1"/>
</dbReference>
<dbReference type="PRINTS" id="PR00344">
    <property type="entry name" value="BCTRLSENSOR"/>
</dbReference>
<dbReference type="SMART" id="SM00304">
    <property type="entry name" value="HAMP"/>
    <property type="match status" value="1"/>
</dbReference>
<evidence type="ECO:0000313" key="17">
    <source>
        <dbReference type="Proteomes" id="UP001365405"/>
    </source>
</evidence>
<dbReference type="CDD" id="cd16922">
    <property type="entry name" value="HATPase_EvgS-ArcB-TorS-like"/>
    <property type="match status" value="1"/>
</dbReference>
<evidence type="ECO:0000259" key="14">
    <source>
        <dbReference type="PROSITE" id="PS50885"/>
    </source>
</evidence>
<evidence type="ECO:0000256" key="8">
    <source>
        <dbReference type="PROSITE-ProRule" id="PRU00110"/>
    </source>
</evidence>
<dbReference type="Pfam" id="PF17152">
    <property type="entry name" value="CHASE8"/>
    <property type="match status" value="1"/>
</dbReference>
<dbReference type="Pfam" id="PF00072">
    <property type="entry name" value="Response_reg"/>
    <property type="match status" value="1"/>
</dbReference>
<organism evidence="16 17">
    <name type="scientific">Pseudaquabacterium inlustre</name>
    <dbReference type="NCBI Taxonomy" id="2984192"/>
    <lineage>
        <taxon>Bacteria</taxon>
        <taxon>Pseudomonadati</taxon>
        <taxon>Pseudomonadota</taxon>
        <taxon>Betaproteobacteria</taxon>
        <taxon>Burkholderiales</taxon>
        <taxon>Sphaerotilaceae</taxon>
        <taxon>Pseudaquabacterium</taxon>
    </lineage>
</organism>
<comment type="subcellular location">
    <subcellularLocation>
        <location evidence="2">Membrane</location>
    </subcellularLocation>
</comment>
<dbReference type="SMART" id="SM00448">
    <property type="entry name" value="REC"/>
    <property type="match status" value="1"/>
</dbReference>
<dbReference type="PROSITE" id="PS50109">
    <property type="entry name" value="HIS_KIN"/>
    <property type="match status" value="1"/>
</dbReference>
<dbReference type="Pfam" id="PF00512">
    <property type="entry name" value="HisKA"/>
    <property type="match status" value="1"/>
</dbReference>
<dbReference type="SMART" id="SM00387">
    <property type="entry name" value="HATPase_c"/>
    <property type="match status" value="1"/>
</dbReference>
<evidence type="ECO:0000259" key="13">
    <source>
        <dbReference type="PROSITE" id="PS50110"/>
    </source>
</evidence>
<evidence type="ECO:0000313" key="16">
    <source>
        <dbReference type="EMBL" id="MEK8051759.1"/>
    </source>
</evidence>
<protein>
    <recommendedName>
        <fullName evidence="3">histidine kinase</fullName>
        <ecNumber evidence="3">2.7.13.3</ecNumber>
    </recommendedName>
</protein>
<dbReference type="Pfam" id="PF01627">
    <property type="entry name" value="Hpt"/>
    <property type="match status" value="1"/>
</dbReference>
<dbReference type="InterPro" id="IPR008207">
    <property type="entry name" value="Sig_transdc_His_kin_Hpt_dom"/>
</dbReference>
<dbReference type="InterPro" id="IPR001789">
    <property type="entry name" value="Sig_transdc_resp-reg_receiver"/>
</dbReference>
<proteinExistence type="predicted"/>
<keyword evidence="6" id="KW-0418">Kinase</keyword>
<dbReference type="InterPro" id="IPR003661">
    <property type="entry name" value="HisK_dim/P_dom"/>
</dbReference>
<feature type="transmembrane region" description="Helical" evidence="11">
    <location>
        <begin position="13"/>
        <end position="32"/>
    </location>
</feature>
<evidence type="ECO:0000256" key="7">
    <source>
        <dbReference type="ARBA" id="ARBA00023012"/>
    </source>
</evidence>
<dbReference type="PANTHER" id="PTHR45339:SF5">
    <property type="entry name" value="HISTIDINE KINASE"/>
    <property type="match status" value="1"/>
</dbReference>
<evidence type="ECO:0000256" key="11">
    <source>
        <dbReference type="SAM" id="Phobius"/>
    </source>
</evidence>
<dbReference type="Gene3D" id="3.30.565.10">
    <property type="entry name" value="Histidine kinase-like ATPase, C-terminal domain"/>
    <property type="match status" value="1"/>
</dbReference>
<dbReference type="SUPFAM" id="SSF47226">
    <property type="entry name" value="Histidine-containing phosphotransfer domain, HPT domain"/>
    <property type="match status" value="1"/>
</dbReference>
<reference evidence="16 17" key="1">
    <citation type="submission" date="2024-04" db="EMBL/GenBank/DDBJ databases">
        <title>Novel species of the genus Ideonella isolated from streams.</title>
        <authorList>
            <person name="Lu H."/>
        </authorList>
    </citation>
    <scope>NUCLEOTIDE SEQUENCE [LARGE SCALE GENOMIC DNA]</scope>
    <source>
        <strain evidence="16 17">DXS22W</strain>
    </source>
</reference>
<evidence type="ECO:0000259" key="15">
    <source>
        <dbReference type="PROSITE" id="PS50894"/>
    </source>
</evidence>
<dbReference type="SUPFAM" id="SSF158472">
    <property type="entry name" value="HAMP domain-like"/>
    <property type="match status" value="1"/>
</dbReference>
<keyword evidence="11" id="KW-0812">Transmembrane</keyword>
<comment type="caution">
    <text evidence="16">The sequence shown here is derived from an EMBL/GenBank/DDBJ whole genome shotgun (WGS) entry which is preliminary data.</text>
</comment>
<keyword evidence="10" id="KW-0175">Coiled coil</keyword>
<accession>A0ABU9CIT6</accession>
<dbReference type="Gene3D" id="1.10.287.130">
    <property type="match status" value="1"/>
</dbReference>
<feature type="modified residue" description="Phosphohistidine" evidence="8">
    <location>
        <position position="885"/>
    </location>
</feature>
<feature type="domain" description="HAMP" evidence="14">
    <location>
        <begin position="187"/>
        <end position="240"/>
    </location>
</feature>
<dbReference type="InterPro" id="IPR033417">
    <property type="entry name" value="CHASE8"/>
</dbReference>
<dbReference type="RefSeq" id="WP_341411457.1">
    <property type="nucleotide sequence ID" value="NZ_JBBUTH010000008.1"/>
</dbReference>
<evidence type="ECO:0000259" key="12">
    <source>
        <dbReference type="PROSITE" id="PS50109"/>
    </source>
</evidence>
<feature type="transmembrane region" description="Helical" evidence="11">
    <location>
        <begin position="161"/>
        <end position="183"/>
    </location>
</feature>
<keyword evidence="11" id="KW-0472">Membrane</keyword>
<keyword evidence="11" id="KW-1133">Transmembrane helix</keyword>
<feature type="domain" description="HPt" evidence="15">
    <location>
        <begin position="846"/>
        <end position="942"/>
    </location>
</feature>
<dbReference type="Gene3D" id="3.40.50.2300">
    <property type="match status" value="1"/>
</dbReference>
<sequence>MTRFRDLPIRTKLLVSIGLAAAIGLVLNLVLFTASDLRSRRAAVESQLASIAAIVAETSAAAIRFDDPEAAQATLVGLSARPEIVEARITLPGGRVFALYPRVVPPAPGSAGASAAAPVTAAVQAGDRHLLHLRQPVRQDGELIGEVLLVADLAGARRDTLASLSVASLTSLLGFAVAMALAMRMQRSISQPLLQLARVAEGVATDGDHGRRVQLDQRDEVGELAARFNAMLGELQSREQELQQHRDRLEQQVEQRTAQLRTAKEQAEAANVAKSRFLANMSHEIRTPMNGVIGMADLLQATSLTDTQRRYAEALRQSAEALLSLLNDVLDLSKIEADKLELVDEPFSPAQLAEQAALLFAPQAAAKGLALVCRLAPGVPAYVRGDGHRVRQILANFLNNAIKFTETGQIVIGLEPMPGGITGAAPGSRGWRLSVADSGIGVTPQVSARLFQRFMQADNTTTRLYGGTGLGLVICRELADRMGGRVGMDSTPGQGSEFWVELPERACAPPPGASPPPLGRAPAGLRVLLGAAHTATRTALAELLATAGAEVVEAPTEADFDRAIAGGGPRFGLVVVDSLLPAAGTAERLRALRQRCGPDTRLVTLVPLQAGGDTALDEREADGVLLLPVTRSALALLLERLFTPRRARRSGAADVPAHHLRFDARVLLVEDTALNREIAGALLQGLGCTVDTAENGLQALERVAAQRFDLVLMDCQMPEMDGYEASRVIRAREAAAGPGTAPLPIVALTANALAGDREACLAAGMSDYLAKPITAARLAEMLARHLAPLPATAAATAPAATPAPAPAPAEAPAAAPVAVPAPATPAAPLFDPRVLSALPMVADGSDPGFMAHVLRSFLRDSSETLNRWAEALEAGDSQTALRSIHTLKSTSAQVGALALAALAAEGEARMRHGLAPETGWRARLADTQASTLQAIVQHLDAGRPAASPP</sequence>
<dbReference type="InterPro" id="IPR004358">
    <property type="entry name" value="Sig_transdc_His_kin-like_C"/>
</dbReference>
<keyword evidence="7" id="KW-0902">Two-component regulatory system</keyword>
<feature type="domain" description="Response regulatory" evidence="13">
    <location>
        <begin position="526"/>
        <end position="642"/>
    </location>
</feature>
<dbReference type="Proteomes" id="UP001365405">
    <property type="component" value="Unassembled WGS sequence"/>
</dbReference>
<keyword evidence="4 9" id="KW-0597">Phosphoprotein</keyword>
<feature type="modified residue" description="4-aspartylphosphate" evidence="9">
    <location>
        <position position="714"/>
    </location>
</feature>
<keyword evidence="5" id="KW-0808">Transferase</keyword>
<evidence type="ECO:0000256" key="1">
    <source>
        <dbReference type="ARBA" id="ARBA00000085"/>
    </source>
</evidence>
<dbReference type="PANTHER" id="PTHR45339">
    <property type="entry name" value="HYBRID SIGNAL TRANSDUCTION HISTIDINE KINASE J"/>
    <property type="match status" value="1"/>
</dbReference>
<dbReference type="InterPro" id="IPR036890">
    <property type="entry name" value="HATPase_C_sf"/>
</dbReference>
<dbReference type="EC" id="2.7.13.3" evidence="3"/>
<comment type="catalytic activity">
    <reaction evidence="1">
        <text>ATP + protein L-histidine = ADP + protein N-phospho-L-histidine.</text>
        <dbReference type="EC" id="2.7.13.3"/>
    </reaction>
</comment>
<dbReference type="SUPFAM" id="SSF52172">
    <property type="entry name" value="CheY-like"/>
    <property type="match status" value="2"/>
</dbReference>
<dbReference type="InterPro" id="IPR003660">
    <property type="entry name" value="HAMP_dom"/>
</dbReference>
<evidence type="ECO:0000256" key="9">
    <source>
        <dbReference type="PROSITE-ProRule" id="PRU00169"/>
    </source>
</evidence>
<dbReference type="InterPro" id="IPR003594">
    <property type="entry name" value="HATPase_dom"/>
</dbReference>
<dbReference type="Gene3D" id="1.20.120.160">
    <property type="entry name" value="HPT domain"/>
    <property type="match status" value="1"/>
</dbReference>
<evidence type="ECO:0000256" key="3">
    <source>
        <dbReference type="ARBA" id="ARBA00012438"/>
    </source>
</evidence>
<gene>
    <name evidence="16" type="ORF">AACH10_16025</name>
</gene>
<dbReference type="PROSITE" id="PS50885">
    <property type="entry name" value="HAMP"/>
    <property type="match status" value="1"/>
</dbReference>
<evidence type="ECO:0000256" key="2">
    <source>
        <dbReference type="ARBA" id="ARBA00004370"/>
    </source>
</evidence>
<feature type="domain" description="Response regulatory" evidence="13">
    <location>
        <begin position="665"/>
        <end position="786"/>
    </location>
</feature>
<feature type="domain" description="Histidine kinase" evidence="12">
    <location>
        <begin position="280"/>
        <end position="506"/>
    </location>
</feature>
<dbReference type="PROSITE" id="PS50894">
    <property type="entry name" value="HPT"/>
    <property type="match status" value="1"/>
</dbReference>
<evidence type="ECO:0000256" key="5">
    <source>
        <dbReference type="ARBA" id="ARBA00022679"/>
    </source>
</evidence>
<dbReference type="SUPFAM" id="SSF55874">
    <property type="entry name" value="ATPase domain of HSP90 chaperone/DNA topoisomerase II/histidine kinase"/>
    <property type="match status" value="1"/>
</dbReference>
<evidence type="ECO:0000256" key="6">
    <source>
        <dbReference type="ARBA" id="ARBA00022777"/>
    </source>
</evidence>
<dbReference type="Pfam" id="PF00672">
    <property type="entry name" value="HAMP"/>
    <property type="match status" value="1"/>
</dbReference>